<protein>
    <submittedName>
        <fullName evidence="2">Uncharacterized protein</fullName>
    </submittedName>
</protein>
<organism evidence="2 3">
    <name type="scientific">Paraphaeosphaeria sporulosa</name>
    <dbReference type="NCBI Taxonomy" id="1460663"/>
    <lineage>
        <taxon>Eukaryota</taxon>
        <taxon>Fungi</taxon>
        <taxon>Dikarya</taxon>
        <taxon>Ascomycota</taxon>
        <taxon>Pezizomycotina</taxon>
        <taxon>Dothideomycetes</taxon>
        <taxon>Pleosporomycetidae</taxon>
        <taxon>Pleosporales</taxon>
        <taxon>Massarineae</taxon>
        <taxon>Didymosphaeriaceae</taxon>
        <taxon>Paraphaeosphaeria</taxon>
    </lineage>
</organism>
<dbReference type="RefSeq" id="XP_018035686.1">
    <property type="nucleotide sequence ID" value="XM_018183024.1"/>
</dbReference>
<proteinExistence type="predicted"/>
<dbReference type="OrthoDB" id="10396191at2759"/>
<sequence>MYLPSILGSISTLVATALADQNGICLDPFHSRPNWCGHFTNYSNADRMGCLYANKKCENFDWPFPGDERPEQEKGLPVRLIGSWNCGLCFVFEEKDCQAKLTRMLGQNEIPEGYPTEVIPILGYPMINTTDSLSYFCESPGWYLELSQVECDWWAS</sequence>
<keyword evidence="1" id="KW-0732">Signal</keyword>
<dbReference type="InParanoid" id="A0A177CDK7"/>
<keyword evidence="3" id="KW-1185">Reference proteome</keyword>
<name>A0A177CDK7_9PLEO</name>
<evidence type="ECO:0000256" key="1">
    <source>
        <dbReference type="SAM" id="SignalP"/>
    </source>
</evidence>
<dbReference type="GeneID" id="28766510"/>
<accession>A0A177CDK7</accession>
<gene>
    <name evidence="2" type="ORF">CC84DRAFT_1218678</name>
</gene>
<reference evidence="2 3" key="1">
    <citation type="submission" date="2016-05" db="EMBL/GenBank/DDBJ databases">
        <title>Comparative analysis of secretome profiles of manganese(II)-oxidizing ascomycete fungi.</title>
        <authorList>
            <consortium name="DOE Joint Genome Institute"/>
            <person name="Zeiner C.A."/>
            <person name="Purvine S.O."/>
            <person name="Zink E.M."/>
            <person name="Wu S."/>
            <person name="Pasa-Tolic L."/>
            <person name="Chaput D.L."/>
            <person name="Haridas S."/>
            <person name="Grigoriev I.V."/>
            <person name="Santelli C.M."/>
            <person name="Hansel C.M."/>
        </authorList>
    </citation>
    <scope>NUCLEOTIDE SEQUENCE [LARGE SCALE GENOMIC DNA]</scope>
    <source>
        <strain evidence="2 3">AP3s5-JAC2a</strain>
    </source>
</reference>
<dbReference type="EMBL" id="KV441553">
    <property type="protein sequence ID" value="OAG05321.1"/>
    <property type="molecule type" value="Genomic_DNA"/>
</dbReference>
<dbReference type="AlphaFoldDB" id="A0A177CDK7"/>
<evidence type="ECO:0000313" key="3">
    <source>
        <dbReference type="Proteomes" id="UP000077069"/>
    </source>
</evidence>
<evidence type="ECO:0000313" key="2">
    <source>
        <dbReference type="EMBL" id="OAG05321.1"/>
    </source>
</evidence>
<feature type="signal peptide" evidence="1">
    <location>
        <begin position="1"/>
        <end position="19"/>
    </location>
</feature>
<feature type="chain" id="PRO_5008058039" evidence="1">
    <location>
        <begin position="20"/>
        <end position="156"/>
    </location>
</feature>
<dbReference type="Proteomes" id="UP000077069">
    <property type="component" value="Unassembled WGS sequence"/>
</dbReference>